<evidence type="ECO:0000256" key="4">
    <source>
        <dbReference type="PROSITE-ProRule" id="PRU00134"/>
    </source>
</evidence>
<feature type="compositionally biased region" description="Low complexity" evidence="5">
    <location>
        <begin position="61"/>
        <end position="75"/>
    </location>
</feature>
<dbReference type="SUPFAM" id="SSF144232">
    <property type="entry name" value="HIT/MYND zinc finger-like"/>
    <property type="match status" value="1"/>
</dbReference>
<keyword evidence="1" id="KW-0479">Metal-binding</keyword>
<dbReference type="OrthoDB" id="341421at2759"/>
<protein>
    <recommendedName>
        <fullName evidence="6">MYND-type domain-containing protein</fullName>
    </recommendedName>
</protein>
<feature type="region of interest" description="Disordered" evidence="5">
    <location>
        <begin position="49"/>
        <end position="75"/>
    </location>
</feature>
<name>A0A8J4PY68_9MYCE</name>
<evidence type="ECO:0000256" key="5">
    <source>
        <dbReference type="SAM" id="MobiDB-lite"/>
    </source>
</evidence>
<dbReference type="PROSITE" id="PS50865">
    <property type="entry name" value="ZF_MYND_2"/>
    <property type="match status" value="1"/>
</dbReference>
<dbReference type="Pfam" id="PF01753">
    <property type="entry name" value="zf-MYND"/>
    <property type="match status" value="1"/>
</dbReference>
<proteinExistence type="predicted"/>
<evidence type="ECO:0000313" key="7">
    <source>
        <dbReference type="EMBL" id="KAF2076328.1"/>
    </source>
</evidence>
<evidence type="ECO:0000313" key="8">
    <source>
        <dbReference type="Proteomes" id="UP000695562"/>
    </source>
</evidence>
<dbReference type="InterPro" id="IPR002893">
    <property type="entry name" value="Znf_MYND"/>
</dbReference>
<keyword evidence="3" id="KW-0862">Zinc</keyword>
<reference evidence="7" key="1">
    <citation type="submission" date="2020-01" db="EMBL/GenBank/DDBJ databases">
        <title>Development of genomics and gene disruption for Polysphondylium violaceum indicates a role for the polyketide synthase stlB in stalk morphogenesis.</title>
        <authorList>
            <person name="Narita B."/>
            <person name="Kawabe Y."/>
            <person name="Kin K."/>
            <person name="Saito T."/>
            <person name="Gibbs R."/>
            <person name="Kuspa A."/>
            <person name="Muzny D."/>
            <person name="Queller D."/>
            <person name="Richards S."/>
            <person name="Strassman J."/>
            <person name="Sucgang R."/>
            <person name="Worley K."/>
            <person name="Schaap P."/>
        </authorList>
    </citation>
    <scope>NUCLEOTIDE SEQUENCE</scope>
    <source>
        <strain evidence="7">QSvi11</strain>
    </source>
</reference>
<comment type="caution">
    <text evidence="7">The sequence shown here is derived from an EMBL/GenBank/DDBJ whole genome shotgun (WGS) entry which is preliminary data.</text>
</comment>
<dbReference type="PROSITE" id="PS01360">
    <property type="entry name" value="ZF_MYND_1"/>
    <property type="match status" value="1"/>
</dbReference>
<dbReference type="GO" id="GO:0008270">
    <property type="term" value="F:zinc ion binding"/>
    <property type="evidence" value="ECO:0007669"/>
    <property type="project" value="UniProtKB-KW"/>
</dbReference>
<dbReference type="EMBL" id="AJWJ01000065">
    <property type="protein sequence ID" value="KAF2076328.1"/>
    <property type="molecule type" value="Genomic_DNA"/>
</dbReference>
<feature type="domain" description="MYND-type" evidence="6">
    <location>
        <begin position="76"/>
        <end position="116"/>
    </location>
</feature>
<keyword evidence="8" id="KW-1185">Reference proteome</keyword>
<gene>
    <name evidence="7" type="ORF">CYY_002384</name>
</gene>
<evidence type="ECO:0000259" key="6">
    <source>
        <dbReference type="PROSITE" id="PS50865"/>
    </source>
</evidence>
<evidence type="ECO:0000256" key="3">
    <source>
        <dbReference type="ARBA" id="ARBA00022833"/>
    </source>
</evidence>
<evidence type="ECO:0000256" key="1">
    <source>
        <dbReference type="ARBA" id="ARBA00022723"/>
    </source>
</evidence>
<accession>A0A8J4PY68</accession>
<sequence>MVPPILNRDPTVAVDPREYIKSIEPSGLPKIDYIMDQYRASKIEYVIENDPPEYDNKTPRSCCSSSSSSSSSTYSCNNCKKSISEDDAQPCQRCGGGCYCSTECEYAGWRSHKKYCRNLGMVIKMKRNTY</sequence>
<dbReference type="Gene3D" id="6.10.140.2220">
    <property type="match status" value="1"/>
</dbReference>
<organism evidence="7 8">
    <name type="scientific">Polysphondylium violaceum</name>
    <dbReference type="NCBI Taxonomy" id="133409"/>
    <lineage>
        <taxon>Eukaryota</taxon>
        <taxon>Amoebozoa</taxon>
        <taxon>Evosea</taxon>
        <taxon>Eumycetozoa</taxon>
        <taxon>Dictyostelia</taxon>
        <taxon>Dictyosteliales</taxon>
        <taxon>Dictyosteliaceae</taxon>
        <taxon>Polysphondylium</taxon>
    </lineage>
</organism>
<dbReference type="Proteomes" id="UP000695562">
    <property type="component" value="Unassembled WGS sequence"/>
</dbReference>
<keyword evidence="2 4" id="KW-0863">Zinc-finger</keyword>
<dbReference type="AlphaFoldDB" id="A0A8J4PY68"/>
<evidence type="ECO:0000256" key="2">
    <source>
        <dbReference type="ARBA" id="ARBA00022771"/>
    </source>
</evidence>